<dbReference type="PANTHER" id="PTHR11363">
    <property type="entry name" value="60S RIBOSOMAL PROTEIN L3-RELATED"/>
    <property type="match status" value="1"/>
</dbReference>
<gene>
    <name evidence="4" type="primary">RPL3_1</name>
    <name evidence="4" type="ORF">BG011_006716</name>
</gene>
<evidence type="ECO:0000256" key="1">
    <source>
        <dbReference type="ARBA" id="ARBA00006540"/>
    </source>
</evidence>
<dbReference type="GO" id="GO:0003735">
    <property type="term" value="F:structural constituent of ribosome"/>
    <property type="evidence" value="ECO:0007669"/>
    <property type="project" value="InterPro"/>
</dbReference>
<dbReference type="FunFam" id="4.10.960.10:FF:000002">
    <property type="entry name" value="60S ribosomal protein L3"/>
    <property type="match status" value="1"/>
</dbReference>
<dbReference type="OrthoDB" id="1611972at2759"/>
<dbReference type="InterPro" id="IPR045077">
    <property type="entry name" value="L3_arc_euk"/>
</dbReference>
<evidence type="ECO:0000313" key="5">
    <source>
        <dbReference type="Proteomes" id="UP000726737"/>
    </source>
</evidence>
<accession>A0A9P6PTZ6</accession>
<feature type="non-terminal residue" evidence="4">
    <location>
        <position position="1"/>
    </location>
</feature>
<dbReference type="InterPro" id="IPR009000">
    <property type="entry name" value="Transl_B-barrel_sf"/>
</dbReference>
<dbReference type="SUPFAM" id="SSF50447">
    <property type="entry name" value="Translation proteins"/>
    <property type="match status" value="1"/>
</dbReference>
<dbReference type="Pfam" id="PF00297">
    <property type="entry name" value="Ribosomal_L3"/>
    <property type="match status" value="1"/>
</dbReference>
<dbReference type="FunFam" id="2.40.30.10:FF:000351">
    <property type="entry name" value="Ribosomal protein L3"/>
    <property type="match status" value="1"/>
</dbReference>
<sequence length="165" mass="18777">GHGFEGVTHRWGTKKLPRKTHKGLRKVACIGAWHPSRVMYSVARAGQNGYHHRTEVNKKIYRIGKGEDKSNAKTEYDLTEKAITPLGGFPHYGIVNEDFVMIKGCCAGTKKRVVTLRKSLLVHTRRSALENVQLKFIDTSSKFGHGRFQTREERQQFQGTLKKDL</sequence>
<dbReference type="Gene3D" id="2.40.30.10">
    <property type="entry name" value="Translation factors"/>
    <property type="match status" value="1"/>
</dbReference>
<dbReference type="EMBL" id="JAAAJA010000495">
    <property type="protein sequence ID" value="KAG0252828.1"/>
    <property type="molecule type" value="Genomic_DNA"/>
</dbReference>
<reference evidence="4" key="1">
    <citation type="journal article" date="2020" name="Fungal Divers.">
        <title>Resolving the Mortierellaceae phylogeny through synthesis of multi-gene phylogenetics and phylogenomics.</title>
        <authorList>
            <person name="Vandepol N."/>
            <person name="Liber J."/>
            <person name="Desiro A."/>
            <person name="Na H."/>
            <person name="Kennedy M."/>
            <person name="Barry K."/>
            <person name="Grigoriev I.V."/>
            <person name="Miller A.N."/>
            <person name="O'Donnell K."/>
            <person name="Stajich J.E."/>
            <person name="Bonito G."/>
        </authorList>
    </citation>
    <scope>NUCLEOTIDE SEQUENCE</scope>
    <source>
        <strain evidence="4">KOD948</strain>
    </source>
</reference>
<dbReference type="GO" id="GO:0006412">
    <property type="term" value="P:translation"/>
    <property type="evidence" value="ECO:0007669"/>
    <property type="project" value="InterPro"/>
</dbReference>
<proteinExistence type="inferred from homology"/>
<dbReference type="AlphaFoldDB" id="A0A9P6PTZ6"/>
<comment type="caution">
    <text evidence="4">The sequence shown here is derived from an EMBL/GenBank/DDBJ whole genome shotgun (WGS) entry which is preliminary data.</text>
</comment>
<dbReference type="PANTHER" id="PTHR11363:SF5">
    <property type="entry name" value="LARGE RIBOSOMAL SUBUNIT PROTEIN UL3"/>
    <property type="match status" value="1"/>
</dbReference>
<organism evidence="4 5">
    <name type="scientific">Mortierella polycephala</name>
    <dbReference type="NCBI Taxonomy" id="41804"/>
    <lineage>
        <taxon>Eukaryota</taxon>
        <taxon>Fungi</taxon>
        <taxon>Fungi incertae sedis</taxon>
        <taxon>Mucoromycota</taxon>
        <taxon>Mortierellomycotina</taxon>
        <taxon>Mortierellomycetes</taxon>
        <taxon>Mortierellales</taxon>
        <taxon>Mortierellaceae</taxon>
        <taxon>Mortierella</taxon>
    </lineage>
</organism>
<comment type="similarity">
    <text evidence="1">Belongs to the universal ribosomal protein uL3 family.</text>
</comment>
<dbReference type="GO" id="GO:0022625">
    <property type="term" value="C:cytosolic large ribosomal subunit"/>
    <property type="evidence" value="ECO:0007669"/>
    <property type="project" value="TreeGrafter"/>
</dbReference>
<dbReference type="InterPro" id="IPR000597">
    <property type="entry name" value="Ribosomal_uL3"/>
</dbReference>
<keyword evidence="5" id="KW-1185">Reference proteome</keyword>
<name>A0A9P6PTZ6_9FUNG</name>
<dbReference type="GO" id="GO:0003723">
    <property type="term" value="F:RNA binding"/>
    <property type="evidence" value="ECO:0007669"/>
    <property type="project" value="TreeGrafter"/>
</dbReference>
<keyword evidence="3" id="KW-0687">Ribonucleoprotein</keyword>
<keyword evidence="2 4" id="KW-0689">Ribosomal protein</keyword>
<evidence type="ECO:0000256" key="2">
    <source>
        <dbReference type="ARBA" id="ARBA00022980"/>
    </source>
</evidence>
<evidence type="ECO:0000256" key="3">
    <source>
        <dbReference type="ARBA" id="ARBA00023274"/>
    </source>
</evidence>
<dbReference type="Proteomes" id="UP000726737">
    <property type="component" value="Unassembled WGS sequence"/>
</dbReference>
<protein>
    <submittedName>
        <fullName evidence="4">60S ribosomal protein L3</fullName>
    </submittedName>
</protein>
<evidence type="ECO:0000313" key="4">
    <source>
        <dbReference type="EMBL" id="KAG0252828.1"/>
    </source>
</evidence>